<reference evidence="2 3" key="1">
    <citation type="journal article" date="2019" name="Int. J. Syst. Evol. Microbiol.">
        <title>Thermogemmatispora aurantia sp. nov. and Thermogemmatispora argillosa sp. nov., within the class Ktedonobacteria, and emended description of the genus Thermogemmatispora.</title>
        <authorList>
            <person name="Zheng Y."/>
            <person name="Wang C.M."/>
            <person name="Sakai Y."/>
            <person name="Abe K."/>
            <person name="Yokota A."/>
            <person name="Yabe S."/>
        </authorList>
    </citation>
    <scope>NUCLEOTIDE SEQUENCE [LARGE SCALE GENOMIC DNA]</scope>
    <source>
        <strain evidence="2 3">A1-2</strain>
    </source>
</reference>
<dbReference type="RefSeq" id="WP_151727217.1">
    <property type="nucleotide sequence ID" value="NZ_BKZV01000001.1"/>
</dbReference>
<feature type="transmembrane region" description="Helical" evidence="1">
    <location>
        <begin position="92"/>
        <end position="109"/>
    </location>
</feature>
<keyword evidence="1" id="KW-1133">Transmembrane helix</keyword>
<accession>A0A5J4JZ34</accession>
<evidence type="ECO:0000313" key="3">
    <source>
        <dbReference type="Proteomes" id="UP000334820"/>
    </source>
</evidence>
<organism evidence="2 3">
    <name type="scientific">Thermogemmatispora aurantia</name>
    <dbReference type="NCBI Taxonomy" id="2045279"/>
    <lineage>
        <taxon>Bacteria</taxon>
        <taxon>Bacillati</taxon>
        <taxon>Chloroflexota</taxon>
        <taxon>Ktedonobacteria</taxon>
        <taxon>Thermogemmatisporales</taxon>
        <taxon>Thermogemmatisporaceae</taxon>
        <taxon>Thermogemmatispora</taxon>
    </lineage>
</organism>
<name>A0A5J4JZ34_9CHLR</name>
<keyword evidence="1" id="KW-0472">Membrane</keyword>
<dbReference type="AlphaFoldDB" id="A0A5J4JZ34"/>
<gene>
    <name evidence="2" type="ORF">KTAU_09720</name>
</gene>
<sequence>MAIKIASFVLRIAGLLALILGVLFWTGNAAQLVPLHMLLGFVVVLALWVVGIGQAVVRGGSPVIAVLAVIVGLLLPIIGLMQNSWLLNSSHWIIQVVHLLVALLAIGIGEMGTARYRRASAGVAAR</sequence>
<feature type="transmembrane region" description="Helical" evidence="1">
    <location>
        <begin position="64"/>
        <end position="86"/>
    </location>
</feature>
<evidence type="ECO:0000313" key="2">
    <source>
        <dbReference type="EMBL" id="GER82334.1"/>
    </source>
</evidence>
<protein>
    <recommendedName>
        <fullName evidence="4">Cytochrome b561 domain-containing protein</fullName>
    </recommendedName>
</protein>
<feature type="transmembrane region" description="Helical" evidence="1">
    <location>
        <begin position="39"/>
        <end position="57"/>
    </location>
</feature>
<evidence type="ECO:0000256" key="1">
    <source>
        <dbReference type="SAM" id="Phobius"/>
    </source>
</evidence>
<keyword evidence="1" id="KW-0812">Transmembrane</keyword>
<dbReference type="Proteomes" id="UP000334820">
    <property type="component" value="Unassembled WGS sequence"/>
</dbReference>
<dbReference type="EMBL" id="BKZV01000001">
    <property type="protein sequence ID" value="GER82334.1"/>
    <property type="molecule type" value="Genomic_DNA"/>
</dbReference>
<keyword evidence="3" id="KW-1185">Reference proteome</keyword>
<evidence type="ECO:0008006" key="4">
    <source>
        <dbReference type="Google" id="ProtNLM"/>
    </source>
</evidence>
<proteinExistence type="predicted"/>
<comment type="caution">
    <text evidence="2">The sequence shown here is derived from an EMBL/GenBank/DDBJ whole genome shotgun (WGS) entry which is preliminary data.</text>
</comment>